<evidence type="ECO:0000313" key="2">
    <source>
        <dbReference type="EMBL" id="GMN49232.1"/>
    </source>
</evidence>
<evidence type="ECO:0000256" key="1">
    <source>
        <dbReference type="SAM" id="MobiDB-lite"/>
    </source>
</evidence>
<sequence>MQKQFYEAKGKRKFEDLSISVKNREGNSAAIKVGKSNRPQHHQQAITVLLPKRTDYSRHDQQNPTSWPSVNEE</sequence>
<keyword evidence="3" id="KW-1185">Reference proteome</keyword>
<gene>
    <name evidence="2" type="ORF">TIFTF001_018409</name>
</gene>
<evidence type="ECO:0000313" key="3">
    <source>
        <dbReference type="Proteomes" id="UP001187192"/>
    </source>
</evidence>
<feature type="compositionally biased region" description="Basic and acidic residues" evidence="1">
    <location>
        <begin position="52"/>
        <end position="61"/>
    </location>
</feature>
<dbReference type="Gramene" id="FCD_00002554-RA">
    <property type="protein sequence ID" value="FCD_00002554-RA:cds"/>
    <property type="gene ID" value="FCD_00002554"/>
</dbReference>
<accession>A0AA88A9N7</accession>
<reference evidence="2" key="1">
    <citation type="submission" date="2023-07" db="EMBL/GenBank/DDBJ databases">
        <title>draft genome sequence of fig (Ficus carica).</title>
        <authorList>
            <person name="Takahashi T."/>
            <person name="Nishimura K."/>
        </authorList>
    </citation>
    <scope>NUCLEOTIDE SEQUENCE</scope>
</reference>
<proteinExistence type="predicted"/>
<feature type="region of interest" description="Disordered" evidence="1">
    <location>
        <begin position="51"/>
        <end position="73"/>
    </location>
</feature>
<comment type="caution">
    <text evidence="2">The sequence shown here is derived from an EMBL/GenBank/DDBJ whole genome shotgun (WGS) entry which is preliminary data.</text>
</comment>
<protein>
    <submittedName>
        <fullName evidence="2">Uncharacterized protein</fullName>
    </submittedName>
</protein>
<organism evidence="2 3">
    <name type="scientific">Ficus carica</name>
    <name type="common">Common fig</name>
    <dbReference type="NCBI Taxonomy" id="3494"/>
    <lineage>
        <taxon>Eukaryota</taxon>
        <taxon>Viridiplantae</taxon>
        <taxon>Streptophyta</taxon>
        <taxon>Embryophyta</taxon>
        <taxon>Tracheophyta</taxon>
        <taxon>Spermatophyta</taxon>
        <taxon>Magnoliopsida</taxon>
        <taxon>eudicotyledons</taxon>
        <taxon>Gunneridae</taxon>
        <taxon>Pentapetalae</taxon>
        <taxon>rosids</taxon>
        <taxon>fabids</taxon>
        <taxon>Rosales</taxon>
        <taxon>Moraceae</taxon>
        <taxon>Ficeae</taxon>
        <taxon>Ficus</taxon>
    </lineage>
</organism>
<dbReference type="Proteomes" id="UP001187192">
    <property type="component" value="Unassembled WGS sequence"/>
</dbReference>
<feature type="compositionally biased region" description="Polar residues" evidence="1">
    <location>
        <begin position="62"/>
        <end position="73"/>
    </location>
</feature>
<dbReference type="EMBL" id="BTGU01000030">
    <property type="protein sequence ID" value="GMN49232.1"/>
    <property type="molecule type" value="Genomic_DNA"/>
</dbReference>
<name>A0AA88A9N7_FICCA</name>
<dbReference type="AlphaFoldDB" id="A0AA88A9N7"/>